<dbReference type="InterPro" id="IPR000788">
    <property type="entry name" value="RNR_lg_C"/>
</dbReference>
<comment type="catalytic activity">
    <reaction evidence="10 11">
        <text>a 2'-deoxyribonucleoside 5'-diphosphate + [thioredoxin]-disulfide + H2O = a ribonucleoside 5'-diphosphate + [thioredoxin]-dithiol</text>
        <dbReference type="Rhea" id="RHEA:23252"/>
        <dbReference type="Rhea" id="RHEA-COMP:10698"/>
        <dbReference type="Rhea" id="RHEA-COMP:10700"/>
        <dbReference type="ChEBI" id="CHEBI:15377"/>
        <dbReference type="ChEBI" id="CHEBI:29950"/>
        <dbReference type="ChEBI" id="CHEBI:50058"/>
        <dbReference type="ChEBI" id="CHEBI:57930"/>
        <dbReference type="ChEBI" id="CHEBI:73316"/>
        <dbReference type="EC" id="1.17.4.1"/>
    </reaction>
</comment>
<dbReference type="GO" id="GO:0004748">
    <property type="term" value="F:ribonucleoside-diphosphate reductase activity, thioredoxin disulfide as acceptor"/>
    <property type="evidence" value="ECO:0007669"/>
    <property type="project" value="UniProtKB-EC"/>
</dbReference>
<dbReference type="SUPFAM" id="SSF51998">
    <property type="entry name" value="PFL-like glycyl radical enzymes"/>
    <property type="match status" value="1"/>
</dbReference>
<dbReference type="NCBIfam" id="TIGR02504">
    <property type="entry name" value="NrdJ_Z"/>
    <property type="match status" value="1"/>
</dbReference>
<evidence type="ECO:0000256" key="4">
    <source>
        <dbReference type="ARBA" id="ARBA00022634"/>
    </source>
</evidence>
<comment type="caution">
    <text evidence="14">The sequence shown here is derived from an EMBL/GenBank/DDBJ whole genome shotgun (WGS) entry which is preliminary data.</text>
</comment>
<evidence type="ECO:0000256" key="8">
    <source>
        <dbReference type="ARBA" id="ARBA00023157"/>
    </source>
</evidence>
<evidence type="ECO:0000256" key="10">
    <source>
        <dbReference type="ARBA" id="ARBA00047754"/>
    </source>
</evidence>
<dbReference type="GO" id="GO:0005524">
    <property type="term" value="F:ATP binding"/>
    <property type="evidence" value="ECO:0007669"/>
    <property type="project" value="InterPro"/>
</dbReference>
<dbReference type="InterPro" id="IPR050862">
    <property type="entry name" value="RdRp_reductase_class-2"/>
</dbReference>
<keyword evidence="3 11" id="KW-0846">Cobalamin</keyword>
<evidence type="ECO:0000256" key="11">
    <source>
        <dbReference type="RuleBase" id="RU364064"/>
    </source>
</evidence>
<gene>
    <name evidence="14" type="ORF">A2955_03375</name>
</gene>
<dbReference type="PRINTS" id="PR01183">
    <property type="entry name" value="RIBORDTASEM1"/>
</dbReference>
<evidence type="ECO:0000256" key="5">
    <source>
        <dbReference type="ARBA" id="ARBA00022741"/>
    </source>
</evidence>
<dbReference type="PANTHER" id="PTHR43371">
    <property type="entry name" value="VITAMIN B12-DEPENDENT RIBONUCLEOTIDE REDUCTASE"/>
    <property type="match status" value="1"/>
</dbReference>
<evidence type="ECO:0000313" key="15">
    <source>
        <dbReference type="Proteomes" id="UP000177501"/>
    </source>
</evidence>
<name>A0A1F8B8E9_9BACT</name>
<dbReference type="STRING" id="1802514.A2955_03375"/>
<dbReference type="Gene3D" id="3.20.70.20">
    <property type="match status" value="1"/>
</dbReference>
<evidence type="ECO:0000256" key="1">
    <source>
        <dbReference type="ARBA" id="ARBA00001922"/>
    </source>
</evidence>
<organism evidence="14 15">
    <name type="scientific">Candidatus Woesebacteria bacterium RIFCSPLOWO2_01_FULL_37_19</name>
    <dbReference type="NCBI Taxonomy" id="1802514"/>
    <lineage>
        <taxon>Bacteria</taxon>
        <taxon>Candidatus Woeseibacteriota</taxon>
    </lineage>
</organism>
<evidence type="ECO:0000256" key="9">
    <source>
        <dbReference type="ARBA" id="ARBA00023285"/>
    </source>
</evidence>
<proteinExistence type="inferred from homology"/>
<dbReference type="AlphaFoldDB" id="A0A1F8B8E9"/>
<dbReference type="GO" id="GO:0009263">
    <property type="term" value="P:deoxyribonucleotide biosynthetic process"/>
    <property type="evidence" value="ECO:0007669"/>
    <property type="project" value="UniProtKB-KW"/>
</dbReference>
<keyword evidence="4 11" id="KW-0237">DNA synthesis</keyword>
<comment type="function">
    <text evidence="11">Catalyzes the reduction of ribonucleotides to deoxyribonucleotides. May function to provide a pool of deoxyribonucleotide precursors for DNA repair during oxygen limitation and/or for immediate growth after restoration of oxygen.</text>
</comment>
<comment type="cofactor">
    <cofactor evidence="1 11">
        <name>adenosylcob(III)alamin</name>
        <dbReference type="ChEBI" id="CHEBI:18408"/>
    </cofactor>
</comment>
<evidence type="ECO:0000259" key="12">
    <source>
        <dbReference type="Pfam" id="PF00317"/>
    </source>
</evidence>
<sequence length="570" mass="64822">MDNNISSIIWNMKYRLKSFDGKIVDKTVEDTWRRVSSALASRERNKKYWKNIFYNSLTNFQLIPAGRISRGAGTHQKVTLINTFVMGMVPDNLEGILQNFKESALTLSYGGGIGCNFSEVRPKGAYISGIEAASVGPITFMEMWDQLCKGLVLGGLRRGAMMAMLRCDHPDIDAFIEAKKIKGELNKFNMSVLITDNFMNAVKKNKEWNLVFEEKVYKTIRARDLWKKIMNMTYEYSEPGVLFIDRINSKNKLSYCEEIVGTNSCGELPLPEYGCCPLGSVNLTKLIENPFTSEAKLNVKQFKHLTEVGIRLLDNVLDLSKYPLSQQRIEAKNKRRIGLGITGLADALIMCRVLYGSKKSLELLEEWLRIFRHTSYETSIQLAKERGQFPLLNRDQFVSKLKELGIEQDIIEAVKKYGIRNGTLNAIPPTGTTSLYAGNISSGIEPVYSFEVNRKILLSNGRHKVIDINDYVYEKYKKVKTNRTKTLPSYFVDMADIKPYDHLAIQAIAQRYIDASIAKTINCPTSIRFNVFENIYKEAYKLGCKGCTTYRASKVRNYVLKSSSKSENDD</sequence>
<accession>A0A1F8B8E9</accession>
<evidence type="ECO:0000256" key="7">
    <source>
        <dbReference type="ARBA" id="ARBA00023116"/>
    </source>
</evidence>
<evidence type="ECO:0000259" key="13">
    <source>
        <dbReference type="Pfam" id="PF02867"/>
    </source>
</evidence>
<protein>
    <recommendedName>
        <fullName evidence="11">Vitamin B12-dependent ribonucleotide reductase</fullName>
        <ecNumber evidence="11">1.17.4.1</ecNumber>
    </recommendedName>
</protein>
<keyword evidence="6 11" id="KW-0560">Oxidoreductase</keyword>
<evidence type="ECO:0000256" key="6">
    <source>
        <dbReference type="ARBA" id="ARBA00023002"/>
    </source>
</evidence>
<dbReference type="PANTHER" id="PTHR43371:SF1">
    <property type="entry name" value="RIBONUCLEOSIDE-DIPHOSPHATE REDUCTASE"/>
    <property type="match status" value="1"/>
</dbReference>
<reference evidence="14 15" key="1">
    <citation type="journal article" date="2016" name="Nat. Commun.">
        <title>Thousands of microbial genomes shed light on interconnected biogeochemical processes in an aquifer system.</title>
        <authorList>
            <person name="Anantharaman K."/>
            <person name="Brown C.T."/>
            <person name="Hug L.A."/>
            <person name="Sharon I."/>
            <person name="Castelle C.J."/>
            <person name="Probst A.J."/>
            <person name="Thomas B.C."/>
            <person name="Singh A."/>
            <person name="Wilkins M.J."/>
            <person name="Karaoz U."/>
            <person name="Brodie E.L."/>
            <person name="Williams K.H."/>
            <person name="Hubbard S.S."/>
            <person name="Banfield J.F."/>
        </authorList>
    </citation>
    <scope>NUCLEOTIDE SEQUENCE [LARGE SCALE GENOMIC DNA]</scope>
</reference>
<keyword evidence="8" id="KW-1015">Disulfide bond</keyword>
<dbReference type="InterPro" id="IPR013344">
    <property type="entry name" value="RNR_NrdJ/NrdZ"/>
</dbReference>
<dbReference type="Pfam" id="PF02867">
    <property type="entry name" value="Ribonuc_red_lgC"/>
    <property type="match status" value="1"/>
</dbReference>
<evidence type="ECO:0000313" key="14">
    <source>
        <dbReference type="EMBL" id="OGM60287.1"/>
    </source>
</evidence>
<dbReference type="GO" id="GO:0071897">
    <property type="term" value="P:DNA biosynthetic process"/>
    <property type="evidence" value="ECO:0007669"/>
    <property type="project" value="UniProtKB-KW"/>
</dbReference>
<feature type="domain" description="Ribonucleotide reductase large subunit N-terminal" evidence="12">
    <location>
        <begin position="10"/>
        <end position="76"/>
    </location>
</feature>
<keyword evidence="5 11" id="KW-0547">Nucleotide-binding</keyword>
<evidence type="ECO:0000256" key="2">
    <source>
        <dbReference type="ARBA" id="ARBA00007405"/>
    </source>
</evidence>
<dbReference type="Pfam" id="PF00317">
    <property type="entry name" value="Ribonuc_red_lgN"/>
    <property type="match status" value="1"/>
</dbReference>
<dbReference type="CDD" id="cd02888">
    <property type="entry name" value="RNR_II_dimer"/>
    <property type="match status" value="1"/>
</dbReference>
<keyword evidence="7" id="KW-0215">Deoxyribonucleotide synthesis</keyword>
<evidence type="ECO:0000256" key="3">
    <source>
        <dbReference type="ARBA" id="ARBA00022628"/>
    </source>
</evidence>
<comment type="similarity">
    <text evidence="2 11">Belongs to the ribonucleoside diphosphate reductase class-2 family.</text>
</comment>
<dbReference type="EMBL" id="MGHA01000018">
    <property type="protein sequence ID" value="OGM60287.1"/>
    <property type="molecule type" value="Genomic_DNA"/>
</dbReference>
<dbReference type="Proteomes" id="UP000177501">
    <property type="component" value="Unassembled WGS sequence"/>
</dbReference>
<keyword evidence="9 11" id="KW-0170">Cobalt</keyword>
<feature type="domain" description="Ribonucleotide reductase large subunit C-terminal" evidence="13">
    <location>
        <begin position="84"/>
        <end position="550"/>
    </location>
</feature>
<dbReference type="EC" id="1.17.4.1" evidence="11"/>
<dbReference type="InterPro" id="IPR013509">
    <property type="entry name" value="RNR_lsu_N"/>
</dbReference>
<dbReference type="GO" id="GO:0031419">
    <property type="term" value="F:cobalamin binding"/>
    <property type="evidence" value="ECO:0007669"/>
    <property type="project" value="UniProtKB-KW"/>
</dbReference>